<feature type="lipid moiety-binding region" description="S-diacylglycerol cysteine" evidence="7">
    <location>
        <position position="24"/>
    </location>
</feature>
<keyword evidence="2 8" id="KW-0732">Signal</keyword>
<sequence>MKSLKKIIVLGLVAGLVATVLAGCGGGSTGSDDKTITVGASPTPHAEILKVAEPVLKEAGYTLVIKEFTDYVQPNQALSNKELDANYFQHQPYLTDYNEKNGTDLVSAGSIHYEPLGIYAGKTKAIADLADGATIAVPNDTTNEARALLLLEAQGLIKIKEGAGLAATPKDIVENTKNLKIQELEAAQLARSLGDVDLAVINGNYALDADLKVTDALAKEEKNSEAAQTYANIVAVRKGEESSAKTKALIEALKSDAVKDYITQNYSGAVVSID</sequence>
<keyword evidence="4" id="KW-0564">Palmitate</keyword>
<evidence type="ECO:0000313" key="10">
    <source>
        <dbReference type="Proteomes" id="UP000199394"/>
    </source>
</evidence>
<evidence type="ECO:0000256" key="1">
    <source>
        <dbReference type="ARBA" id="ARBA00004635"/>
    </source>
</evidence>
<dbReference type="OrthoDB" id="9812878at2"/>
<feature type="chain" id="PRO_5038945230" description="Lipoprotein" evidence="8">
    <location>
        <begin position="23"/>
        <end position="274"/>
    </location>
</feature>
<keyword evidence="5 6" id="KW-0449">Lipoprotein</keyword>
<dbReference type="SUPFAM" id="SSF53850">
    <property type="entry name" value="Periplasmic binding protein-like II"/>
    <property type="match status" value="1"/>
</dbReference>
<keyword evidence="10" id="KW-1185">Reference proteome</keyword>
<gene>
    <name evidence="9" type="ORF">SAMN04515656_101145</name>
</gene>
<evidence type="ECO:0000256" key="3">
    <source>
        <dbReference type="ARBA" id="ARBA00023136"/>
    </source>
</evidence>
<dbReference type="STRING" id="81409.SAMN04515656_101145"/>
<evidence type="ECO:0000256" key="2">
    <source>
        <dbReference type="ARBA" id="ARBA00022729"/>
    </source>
</evidence>
<comment type="subcellular location">
    <subcellularLocation>
        <location evidence="1">Membrane</location>
        <topology evidence="1">Lipid-anchor</topology>
    </subcellularLocation>
</comment>
<dbReference type="Gene3D" id="3.40.190.10">
    <property type="entry name" value="Periplasmic binding protein-like II"/>
    <property type="match status" value="2"/>
</dbReference>
<evidence type="ECO:0000256" key="6">
    <source>
        <dbReference type="PIRNR" id="PIRNR002854"/>
    </source>
</evidence>
<organism evidence="9 10">
    <name type="scientific">Eubacterium aggregans</name>
    <dbReference type="NCBI Taxonomy" id="81409"/>
    <lineage>
        <taxon>Bacteria</taxon>
        <taxon>Bacillati</taxon>
        <taxon>Bacillota</taxon>
        <taxon>Clostridia</taxon>
        <taxon>Eubacteriales</taxon>
        <taxon>Eubacteriaceae</taxon>
        <taxon>Eubacterium</taxon>
    </lineage>
</organism>
<feature type="signal peptide" evidence="8">
    <location>
        <begin position="1"/>
        <end position="22"/>
    </location>
</feature>
<dbReference type="GO" id="GO:0016020">
    <property type="term" value="C:membrane"/>
    <property type="evidence" value="ECO:0007669"/>
    <property type="project" value="UniProtKB-SubCell"/>
</dbReference>
<dbReference type="PANTHER" id="PTHR30429">
    <property type="entry name" value="D-METHIONINE-BINDING LIPOPROTEIN METQ"/>
    <property type="match status" value="1"/>
</dbReference>
<dbReference type="CDD" id="cd13597">
    <property type="entry name" value="PBP2_lipoprotein_Tp32"/>
    <property type="match status" value="1"/>
</dbReference>
<evidence type="ECO:0000313" key="9">
    <source>
        <dbReference type="EMBL" id="SDZ92158.1"/>
    </source>
</evidence>
<dbReference type="RefSeq" id="WP_090304163.1">
    <property type="nucleotide sequence ID" value="NZ_FNRK01000001.1"/>
</dbReference>
<evidence type="ECO:0000256" key="5">
    <source>
        <dbReference type="ARBA" id="ARBA00023288"/>
    </source>
</evidence>
<dbReference type="InterPro" id="IPR004872">
    <property type="entry name" value="Lipoprotein_NlpA"/>
</dbReference>
<dbReference type="PANTHER" id="PTHR30429:SF0">
    <property type="entry name" value="METHIONINE-BINDING LIPOPROTEIN METQ"/>
    <property type="match status" value="1"/>
</dbReference>
<dbReference type="Proteomes" id="UP000199394">
    <property type="component" value="Unassembled WGS sequence"/>
</dbReference>
<accession>A0A1H3X0W4</accession>
<evidence type="ECO:0000256" key="8">
    <source>
        <dbReference type="SAM" id="SignalP"/>
    </source>
</evidence>
<dbReference type="EMBL" id="FNRK01000001">
    <property type="protein sequence ID" value="SDZ92158.1"/>
    <property type="molecule type" value="Genomic_DNA"/>
</dbReference>
<comment type="similarity">
    <text evidence="6">Belongs to the nlpA lipoprotein family.</text>
</comment>
<dbReference type="PIRSF" id="PIRSF002854">
    <property type="entry name" value="MetQ"/>
    <property type="match status" value="1"/>
</dbReference>
<dbReference type="AlphaFoldDB" id="A0A1H3X0W4"/>
<name>A0A1H3X0W4_9FIRM</name>
<protein>
    <recommendedName>
        <fullName evidence="6">Lipoprotein</fullName>
    </recommendedName>
</protein>
<reference evidence="9 10" key="1">
    <citation type="submission" date="2016-10" db="EMBL/GenBank/DDBJ databases">
        <authorList>
            <person name="de Groot N.N."/>
        </authorList>
    </citation>
    <scope>NUCLEOTIDE SEQUENCE [LARGE SCALE GENOMIC DNA]</scope>
    <source>
        <strain evidence="9 10">SR12</strain>
    </source>
</reference>
<keyword evidence="3" id="KW-0472">Membrane</keyword>
<evidence type="ECO:0000256" key="7">
    <source>
        <dbReference type="PIRSR" id="PIRSR002854-1"/>
    </source>
</evidence>
<proteinExistence type="inferred from homology"/>
<evidence type="ECO:0000256" key="4">
    <source>
        <dbReference type="ARBA" id="ARBA00023139"/>
    </source>
</evidence>
<dbReference type="PROSITE" id="PS51257">
    <property type="entry name" value="PROKAR_LIPOPROTEIN"/>
    <property type="match status" value="1"/>
</dbReference>
<dbReference type="Pfam" id="PF03180">
    <property type="entry name" value="Lipoprotein_9"/>
    <property type="match status" value="1"/>
</dbReference>